<evidence type="ECO:0000313" key="1">
    <source>
        <dbReference type="EMBL" id="MBB6130768.1"/>
    </source>
</evidence>
<dbReference type="EMBL" id="JACHCA010000017">
    <property type="protein sequence ID" value="MBB6130768.1"/>
    <property type="molecule type" value="Genomic_DNA"/>
</dbReference>
<comment type="caution">
    <text evidence="1">The sequence shown here is derived from an EMBL/GenBank/DDBJ whole genome shotgun (WGS) entry which is preliminary data.</text>
</comment>
<organism evidence="1 2">
    <name type="scientific">Mucilaginibacter lappiensis</name>
    <dbReference type="NCBI Taxonomy" id="354630"/>
    <lineage>
        <taxon>Bacteria</taxon>
        <taxon>Pseudomonadati</taxon>
        <taxon>Bacteroidota</taxon>
        <taxon>Sphingobacteriia</taxon>
        <taxon>Sphingobacteriales</taxon>
        <taxon>Sphingobacteriaceae</taxon>
        <taxon>Mucilaginibacter</taxon>
    </lineage>
</organism>
<sequence length="233" mass="27153">MKIAIMQPYFVPYIGYFQLVKAVDKFVFYDDVNFIKGGWINRNRILIHERPAYLNIPMEKASSNKQIIEISVNYDSKEFRNILKTIEINYKKAPHFEAVFDLLVGVFKKPYTSVADLAIESVLMIAGYLNIKTTFLRSSLSFPHTKSFNQTERLITIIKELDGMVYINPIGGQELYAKSNFDKKDIELQFIKSENIIYKQGGKEFVPWLSIIDVMMFNSVEQINQMLDQYELI</sequence>
<evidence type="ECO:0000313" key="2">
    <source>
        <dbReference type="Proteomes" id="UP000548326"/>
    </source>
</evidence>
<accession>A0A841JPS8</accession>
<reference evidence="1 2" key="1">
    <citation type="submission" date="2020-08" db="EMBL/GenBank/DDBJ databases">
        <title>Genomic Encyclopedia of Type Strains, Phase IV (KMG-V): Genome sequencing to study the core and pangenomes of soil and plant-associated prokaryotes.</title>
        <authorList>
            <person name="Whitman W."/>
        </authorList>
    </citation>
    <scope>NUCLEOTIDE SEQUENCE [LARGE SCALE GENOMIC DNA]</scope>
    <source>
        <strain evidence="1 2">MP601</strain>
    </source>
</reference>
<evidence type="ECO:0008006" key="3">
    <source>
        <dbReference type="Google" id="ProtNLM"/>
    </source>
</evidence>
<name>A0A841JPS8_9SPHI</name>
<gene>
    <name evidence="1" type="ORF">HDF22_004913</name>
</gene>
<dbReference type="Proteomes" id="UP000548326">
    <property type="component" value="Unassembled WGS sequence"/>
</dbReference>
<dbReference type="RefSeq" id="WP_183589457.1">
    <property type="nucleotide sequence ID" value="NZ_JACHCA010000017.1"/>
</dbReference>
<dbReference type="InterPro" id="IPR014985">
    <property type="entry name" value="WbqC"/>
</dbReference>
<proteinExistence type="predicted"/>
<dbReference type="Pfam" id="PF08889">
    <property type="entry name" value="WbqC"/>
    <property type="match status" value="1"/>
</dbReference>
<protein>
    <recommendedName>
        <fullName evidence="3">WbqC-like protein family protein</fullName>
    </recommendedName>
</protein>
<dbReference type="AlphaFoldDB" id="A0A841JPS8"/>